<feature type="non-terminal residue" evidence="2">
    <location>
        <position position="66"/>
    </location>
</feature>
<proteinExistence type="predicted"/>
<sequence>MYEGYPVPYHRPGTGKVDNPYLQAHASPPVRRHGVRRGNMVSHECGKVVRYEQPTAPTIKAPAPPQ</sequence>
<gene>
    <name evidence="2" type="ORF">B296_00017369</name>
</gene>
<name>A0A426Y8Q4_ENSVE</name>
<dbReference type="AlphaFoldDB" id="A0A426Y8Q4"/>
<evidence type="ECO:0000313" key="3">
    <source>
        <dbReference type="Proteomes" id="UP000287651"/>
    </source>
</evidence>
<comment type="caution">
    <text evidence="2">The sequence shown here is derived from an EMBL/GenBank/DDBJ whole genome shotgun (WGS) entry which is preliminary data.</text>
</comment>
<dbReference type="Proteomes" id="UP000287651">
    <property type="component" value="Unassembled WGS sequence"/>
</dbReference>
<accession>A0A426Y8Q4</accession>
<evidence type="ECO:0000256" key="1">
    <source>
        <dbReference type="SAM" id="MobiDB-lite"/>
    </source>
</evidence>
<feature type="region of interest" description="Disordered" evidence="1">
    <location>
        <begin position="1"/>
        <end position="38"/>
    </location>
</feature>
<dbReference type="EMBL" id="AMZH03014153">
    <property type="protein sequence ID" value="RRT48113.1"/>
    <property type="molecule type" value="Genomic_DNA"/>
</dbReference>
<organism evidence="2 3">
    <name type="scientific">Ensete ventricosum</name>
    <name type="common">Abyssinian banana</name>
    <name type="synonym">Musa ensete</name>
    <dbReference type="NCBI Taxonomy" id="4639"/>
    <lineage>
        <taxon>Eukaryota</taxon>
        <taxon>Viridiplantae</taxon>
        <taxon>Streptophyta</taxon>
        <taxon>Embryophyta</taxon>
        <taxon>Tracheophyta</taxon>
        <taxon>Spermatophyta</taxon>
        <taxon>Magnoliopsida</taxon>
        <taxon>Liliopsida</taxon>
        <taxon>Zingiberales</taxon>
        <taxon>Musaceae</taxon>
        <taxon>Ensete</taxon>
    </lineage>
</organism>
<reference evidence="2 3" key="1">
    <citation type="journal article" date="2014" name="Agronomy (Basel)">
        <title>A Draft Genome Sequence for Ensete ventricosum, the Drought-Tolerant Tree Against Hunger.</title>
        <authorList>
            <person name="Harrison J."/>
            <person name="Moore K.A."/>
            <person name="Paszkiewicz K."/>
            <person name="Jones T."/>
            <person name="Grant M."/>
            <person name="Ambacheew D."/>
            <person name="Muzemil S."/>
            <person name="Studholme D.J."/>
        </authorList>
    </citation>
    <scope>NUCLEOTIDE SEQUENCE [LARGE SCALE GENOMIC DNA]</scope>
</reference>
<protein>
    <submittedName>
        <fullName evidence="2">Uncharacterized protein</fullName>
    </submittedName>
</protein>
<evidence type="ECO:0000313" key="2">
    <source>
        <dbReference type="EMBL" id="RRT48113.1"/>
    </source>
</evidence>